<keyword evidence="3" id="KW-0378">Hydrolase</keyword>
<keyword evidence="3" id="KW-0645">Protease</keyword>
<dbReference type="Proteomes" id="UP000766486">
    <property type="component" value="Unassembled WGS sequence"/>
</dbReference>
<dbReference type="Pfam" id="PF00656">
    <property type="entry name" value="Peptidase_C14"/>
    <property type="match status" value="1"/>
</dbReference>
<evidence type="ECO:0000259" key="6">
    <source>
        <dbReference type="Pfam" id="PF00656"/>
    </source>
</evidence>
<feature type="region of interest" description="Disordered" evidence="5">
    <location>
        <begin position="703"/>
        <end position="725"/>
    </location>
</feature>
<keyword evidence="2" id="KW-0053">Apoptosis</keyword>
<accession>A0ABY6UC39</accession>
<dbReference type="InterPro" id="IPR029030">
    <property type="entry name" value="Caspase-like_dom_sf"/>
</dbReference>
<dbReference type="PANTHER" id="PTHR48104">
    <property type="entry name" value="METACASPASE-4"/>
    <property type="match status" value="1"/>
</dbReference>
<name>A0ABY6UC39_BIOOC</name>
<dbReference type="SUPFAM" id="SSF52129">
    <property type="entry name" value="Caspase-like"/>
    <property type="match status" value="1"/>
</dbReference>
<dbReference type="InterPro" id="IPR050452">
    <property type="entry name" value="Metacaspase"/>
</dbReference>
<comment type="caution">
    <text evidence="7">The sequence shown here is derived from an EMBL/GenBank/DDBJ whole genome shotgun (WGS) entry which is preliminary data.</text>
</comment>
<dbReference type="EMBL" id="CABFNS010000776">
    <property type="protein sequence ID" value="VUC27851.1"/>
    <property type="molecule type" value="Genomic_DNA"/>
</dbReference>
<sequence length="741" mass="81437">MWSQPIDGQTLGSPTGLLGTETLTMTGTKRALLIGSTYDGLRGPPNDVEDMAEALGKWGFTTINKCVGEDATYDGILTAWKETIKNTSSEDTVVIYYSGHGGLVEDAAPDPDESTPARYQFIVPVDYLATPEGGGEAIFNGILDVQISHFLHEITKITHHVTTIFDCCHSGSMARDPVHSDLAKVRSVGKVRHDKISERVESLRRERSLPLSDRALDEDGNRFVVRIAATSSSLPAWEDCSRDTWAGSMTKALVQALKEALSDSNEHSEHTAAASWKTIVTLVRERVKVDFPQQDPHVDGPSVRRLFSLEESNTTSFVLKKEEDCVMLQAGRIAGVHEDNVYDLMPHGSEHVDKKKRIGRATVRDVLSLKSGVELELFPAKDPIPKSGVVAFLEHEAFPKWPVQVPKGSEELCRAVQGSKYIRASAEGAKESPVAKFWREGDDWTLSSNALSAEWDVRILTINTSKETSAPQCYEKLVQAADNLARAQRLLALVPGDDEKLDDDVAIEIVQVKKRRPGDLIPIDGSGSMAEGDRIFFLLRNRSKKTLYASIYNINVYGHISCVHSRKTTSIELLPLQCKAVGAGRMFGKRYAHLEGSTWPSDAQADGLPISWPEGISRDQQICDRLVVILTEERVDLGHLVSHQGDKASRGPDPATASSLELLAYEIGSGQKRNIGTANEEHQCFATISIVLQLEPRKMSLNDLPSVEDLPESRGLIQQPPSVERDARVRASMLGHSPSIS</sequence>
<keyword evidence="8" id="KW-1185">Reference proteome</keyword>
<keyword evidence="3" id="KW-0788">Thiol protease</keyword>
<dbReference type="PANTHER" id="PTHR48104:SF30">
    <property type="entry name" value="METACASPASE-1"/>
    <property type="match status" value="1"/>
</dbReference>
<evidence type="ECO:0000256" key="2">
    <source>
        <dbReference type="ARBA" id="ARBA00022703"/>
    </source>
</evidence>
<dbReference type="InterPro" id="IPR011600">
    <property type="entry name" value="Pept_C14_caspase"/>
</dbReference>
<gene>
    <name evidence="7" type="ORF">CLO192961_LOCUS221662</name>
</gene>
<evidence type="ECO:0000256" key="5">
    <source>
        <dbReference type="SAM" id="MobiDB-lite"/>
    </source>
</evidence>
<evidence type="ECO:0000256" key="3">
    <source>
        <dbReference type="ARBA" id="ARBA00022807"/>
    </source>
</evidence>
<keyword evidence="4" id="KW-0865">Zymogen</keyword>
<evidence type="ECO:0000313" key="8">
    <source>
        <dbReference type="Proteomes" id="UP000766486"/>
    </source>
</evidence>
<feature type="domain" description="Peptidase C14 caspase" evidence="6">
    <location>
        <begin position="29"/>
        <end position="296"/>
    </location>
</feature>
<protein>
    <recommendedName>
        <fullName evidence="6">Peptidase C14 caspase domain-containing protein</fullName>
    </recommendedName>
</protein>
<reference evidence="7 8" key="1">
    <citation type="submission" date="2019-06" db="EMBL/GenBank/DDBJ databases">
        <authorList>
            <person name="Broberg M."/>
        </authorList>
    </citation>
    <scope>NUCLEOTIDE SEQUENCE [LARGE SCALE GENOMIC DNA]</scope>
</reference>
<evidence type="ECO:0000256" key="4">
    <source>
        <dbReference type="ARBA" id="ARBA00023145"/>
    </source>
</evidence>
<comment type="similarity">
    <text evidence="1">Belongs to the peptidase C14B family.</text>
</comment>
<organism evidence="7 8">
    <name type="scientific">Bionectria ochroleuca</name>
    <name type="common">Gliocladium roseum</name>
    <dbReference type="NCBI Taxonomy" id="29856"/>
    <lineage>
        <taxon>Eukaryota</taxon>
        <taxon>Fungi</taxon>
        <taxon>Dikarya</taxon>
        <taxon>Ascomycota</taxon>
        <taxon>Pezizomycotina</taxon>
        <taxon>Sordariomycetes</taxon>
        <taxon>Hypocreomycetidae</taxon>
        <taxon>Hypocreales</taxon>
        <taxon>Bionectriaceae</taxon>
        <taxon>Clonostachys</taxon>
    </lineage>
</organism>
<evidence type="ECO:0000256" key="1">
    <source>
        <dbReference type="ARBA" id="ARBA00009005"/>
    </source>
</evidence>
<evidence type="ECO:0000313" key="7">
    <source>
        <dbReference type="EMBL" id="VUC27851.1"/>
    </source>
</evidence>
<proteinExistence type="inferred from homology"/>
<dbReference type="Gene3D" id="3.40.50.1460">
    <property type="match status" value="1"/>
</dbReference>